<evidence type="ECO:0000313" key="3">
    <source>
        <dbReference type="Proteomes" id="UP000006727"/>
    </source>
</evidence>
<keyword evidence="3" id="KW-1185">Reference proteome</keyword>
<dbReference type="EMBL" id="ABEU02000002">
    <property type="protein sequence ID" value="PNR59522.1"/>
    <property type="molecule type" value="Genomic_DNA"/>
</dbReference>
<reference evidence="1 3" key="1">
    <citation type="journal article" date="2008" name="Science">
        <title>The Physcomitrella genome reveals evolutionary insights into the conquest of land by plants.</title>
        <authorList>
            <person name="Rensing S."/>
            <person name="Lang D."/>
            <person name="Zimmer A."/>
            <person name="Terry A."/>
            <person name="Salamov A."/>
            <person name="Shapiro H."/>
            <person name="Nishiyama T."/>
            <person name="Perroud P.-F."/>
            <person name="Lindquist E."/>
            <person name="Kamisugi Y."/>
            <person name="Tanahashi T."/>
            <person name="Sakakibara K."/>
            <person name="Fujita T."/>
            <person name="Oishi K."/>
            <person name="Shin-I T."/>
            <person name="Kuroki Y."/>
            <person name="Toyoda A."/>
            <person name="Suzuki Y."/>
            <person name="Hashimoto A."/>
            <person name="Yamaguchi K."/>
            <person name="Sugano A."/>
            <person name="Kohara Y."/>
            <person name="Fujiyama A."/>
            <person name="Anterola A."/>
            <person name="Aoki S."/>
            <person name="Ashton N."/>
            <person name="Barbazuk W.B."/>
            <person name="Barker E."/>
            <person name="Bennetzen J."/>
            <person name="Bezanilla M."/>
            <person name="Blankenship R."/>
            <person name="Cho S.H."/>
            <person name="Dutcher S."/>
            <person name="Estelle M."/>
            <person name="Fawcett J.A."/>
            <person name="Gundlach H."/>
            <person name="Hanada K."/>
            <person name="Heyl A."/>
            <person name="Hicks K.A."/>
            <person name="Hugh J."/>
            <person name="Lohr M."/>
            <person name="Mayer K."/>
            <person name="Melkozernov A."/>
            <person name="Murata T."/>
            <person name="Nelson D."/>
            <person name="Pils B."/>
            <person name="Prigge M."/>
            <person name="Reiss B."/>
            <person name="Renner T."/>
            <person name="Rombauts S."/>
            <person name="Rushton P."/>
            <person name="Sanderfoot A."/>
            <person name="Schween G."/>
            <person name="Shiu S.-H."/>
            <person name="Stueber K."/>
            <person name="Theodoulou F.L."/>
            <person name="Tu H."/>
            <person name="Van de Peer Y."/>
            <person name="Verrier P.J."/>
            <person name="Waters E."/>
            <person name="Wood A."/>
            <person name="Yang L."/>
            <person name="Cove D."/>
            <person name="Cuming A."/>
            <person name="Hasebe M."/>
            <person name="Lucas S."/>
            <person name="Mishler D.B."/>
            <person name="Reski R."/>
            <person name="Grigoriev I."/>
            <person name="Quatrano R.S."/>
            <person name="Boore J.L."/>
        </authorList>
    </citation>
    <scope>NUCLEOTIDE SEQUENCE [LARGE SCALE GENOMIC DNA]</scope>
    <source>
        <strain evidence="2 3">cv. Gransden 2004</strain>
    </source>
</reference>
<dbReference type="EnsemblPlants" id="Pp3c2_6460V3.2">
    <property type="protein sequence ID" value="Pp3c2_6460V3.2"/>
    <property type="gene ID" value="Pp3c2_6460"/>
</dbReference>
<dbReference type="Proteomes" id="UP000006727">
    <property type="component" value="Chromosome 2"/>
</dbReference>
<accession>A0A2K1L0H4</accession>
<dbReference type="Gramene" id="Pp3c2_6460V3.1">
    <property type="protein sequence ID" value="Pp3c2_6460V3.1"/>
    <property type="gene ID" value="Pp3c2_6460"/>
</dbReference>
<reference evidence="1 3" key="2">
    <citation type="journal article" date="2018" name="Plant J.">
        <title>The Physcomitrella patens chromosome-scale assembly reveals moss genome structure and evolution.</title>
        <authorList>
            <person name="Lang D."/>
            <person name="Ullrich K.K."/>
            <person name="Murat F."/>
            <person name="Fuchs J."/>
            <person name="Jenkins J."/>
            <person name="Haas F.B."/>
            <person name="Piednoel M."/>
            <person name="Gundlach H."/>
            <person name="Van Bel M."/>
            <person name="Meyberg R."/>
            <person name="Vives C."/>
            <person name="Morata J."/>
            <person name="Symeonidi A."/>
            <person name="Hiss M."/>
            <person name="Muchero W."/>
            <person name="Kamisugi Y."/>
            <person name="Saleh O."/>
            <person name="Blanc G."/>
            <person name="Decker E.L."/>
            <person name="van Gessel N."/>
            <person name="Grimwood J."/>
            <person name="Hayes R.D."/>
            <person name="Graham S.W."/>
            <person name="Gunter L.E."/>
            <person name="McDaniel S.F."/>
            <person name="Hoernstein S.N.W."/>
            <person name="Larsson A."/>
            <person name="Li F.W."/>
            <person name="Perroud P.F."/>
            <person name="Phillips J."/>
            <person name="Ranjan P."/>
            <person name="Rokshar D.S."/>
            <person name="Rothfels C.J."/>
            <person name="Schneider L."/>
            <person name="Shu S."/>
            <person name="Stevenson D.W."/>
            <person name="Thummler F."/>
            <person name="Tillich M."/>
            <person name="Villarreal Aguilar J.C."/>
            <person name="Widiez T."/>
            <person name="Wong G.K."/>
            <person name="Wymore A."/>
            <person name="Zhang Y."/>
            <person name="Zimmer A.D."/>
            <person name="Quatrano R.S."/>
            <person name="Mayer K.F.X."/>
            <person name="Goodstein D."/>
            <person name="Casacuberta J.M."/>
            <person name="Vandepoele K."/>
            <person name="Reski R."/>
            <person name="Cuming A.C."/>
            <person name="Tuskan G.A."/>
            <person name="Maumus F."/>
            <person name="Salse J."/>
            <person name="Schmutz J."/>
            <person name="Rensing S.A."/>
        </authorList>
    </citation>
    <scope>NUCLEOTIDE SEQUENCE [LARGE SCALE GENOMIC DNA]</scope>
    <source>
        <strain evidence="2 3">cv. Gransden 2004</strain>
    </source>
</reference>
<evidence type="ECO:0000313" key="1">
    <source>
        <dbReference type="EMBL" id="PNR59522.1"/>
    </source>
</evidence>
<name>A0A2K1L0H4_PHYPA</name>
<dbReference type="GO" id="GO:0005516">
    <property type="term" value="F:calmodulin binding"/>
    <property type="evidence" value="ECO:0000318"/>
    <property type="project" value="GO_Central"/>
</dbReference>
<protein>
    <submittedName>
        <fullName evidence="1 2">Uncharacterized protein</fullName>
    </submittedName>
</protein>
<proteinExistence type="predicted"/>
<dbReference type="AlphaFoldDB" id="A0A2K1L0H4"/>
<dbReference type="Gramene" id="Pp3c2_6460V3.2">
    <property type="protein sequence ID" value="Pp3c2_6460V3.2"/>
    <property type="gene ID" value="Pp3c2_6460"/>
</dbReference>
<organism evidence="1">
    <name type="scientific">Physcomitrium patens</name>
    <name type="common">Spreading-leaved earth moss</name>
    <name type="synonym">Physcomitrella patens</name>
    <dbReference type="NCBI Taxonomy" id="3218"/>
    <lineage>
        <taxon>Eukaryota</taxon>
        <taxon>Viridiplantae</taxon>
        <taxon>Streptophyta</taxon>
        <taxon>Embryophyta</taxon>
        <taxon>Bryophyta</taxon>
        <taxon>Bryophytina</taxon>
        <taxon>Bryopsida</taxon>
        <taxon>Funariidae</taxon>
        <taxon>Funariales</taxon>
        <taxon>Funariaceae</taxon>
        <taxon>Physcomitrium</taxon>
    </lineage>
</organism>
<gene>
    <name evidence="1" type="ORF">PHYPA_002313</name>
</gene>
<sequence>MYKVVMEKTAMRALSPIHTLTFLGSHISDPITVKTLLWRMKNNMKLRETATFGLLPGSTKPQPSKFLRKHSKEPNLTVKRTTSSSLPVFPPLGAQTLILSAKFNLTMPFYQRFLFFILIVHLCTIATDRCTSKKAPLPDLTNQPPRYGIKSDTDYIYSNAERVIKASKIEPYLDINGLFL</sequence>
<dbReference type="EnsemblPlants" id="Pp3c2_6460V3.1">
    <property type="protein sequence ID" value="Pp3c2_6460V3.1"/>
    <property type="gene ID" value="Pp3c2_6460"/>
</dbReference>
<dbReference type="InParanoid" id="A0A2K1L0H4"/>
<evidence type="ECO:0000313" key="2">
    <source>
        <dbReference type="EnsemblPlants" id="Pp3c2_6460V3.1"/>
    </source>
</evidence>
<reference evidence="2" key="3">
    <citation type="submission" date="2020-12" db="UniProtKB">
        <authorList>
            <consortium name="EnsemblPlants"/>
        </authorList>
    </citation>
    <scope>IDENTIFICATION</scope>
</reference>